<reference evidence="4" key="1">
    <citation type="submission" date="2021-09" db="EMBL/GenBank/DDBJ databases">
        <title>Fulvivirga sp. isolated from coastal sediment.</title>
        <authorList>
            <person name="Yu H."/>
        </authorList>
    </citation>
    <scope>NUCLEOTIDE SEQUENCE</scope>
    <source>
        <strain evidence="4">1062</strain>
    </source>
</reference>
<dbReference type="GO" id="GO:0003887">
    <property type="term" value="F:DNA-directed DNA polymerase activity"/>
    <property type="evidence" value="ECO:0007669"/>
    <property type="project" value="InterPro"/>
</dbReference>
<dbReference type="CDD" id="cd10434">
    <property type="entry name" value="GIY-YIG_UvrC_Cho"/>
    <property type="match status" value="1"/>
</dbReference>
<dbReference type="FunFam" id="3.30.420.10:FF:000045">
    <property type="entry name" value="3'-5' exonuclease DinG"/>
    <property type="match status" value="1"/>
</dbReference>
<sequence>MYAIVDIETTGGFAGGNRMTEIAVLIHDGKEVIHEYQTLLNPMQEIPRYISGLTGITNQMVEEAPAFEEVADELFELLHDKIFVAHNVQFDFSFMKKAFEDAGHAFRTKKLCTVRLSRKAFPGHRSYSLGNLCESLRIPITDRHRAMGDAKATAILFDRILKENEEIIRETLNHRSRENILPPNLPREEFDALPEACGVYYFIDSHGKVIYVGKAINIRKRILGHFSGTAKGRRNQYMRNEVHHISFELTGNELIALVLEAQEIRKIWPKYNQAIKRPVIKWAIYQYEDREGYIRFQIGKQYRGMNTVASFNSHSEAWQSVLERVRDFELCPKLCGIQKSTGACYDLATGTCKGACDGSEHATHYNERVRAAVESFSMKDLSFALIGQGRRFNEKSVLLVEEGTYSGFGYYLSDESQLSEHEIREIIKPGQTSAEIEQYISTFVHHPDHEVVFLNSTGTP</sequence>
<dbReference type="SMART" id="SM00479">
    <property type="entry name" value="EXOIII"/>
    <property type="match status" value="1"/>
</dbReference>
<dbReference type="PANTHER" id="PTHR30231:SF41">
    <property type="entry name" value="DNA POLYMERASE III SUBUNIT EPSILON"/>
    <property type="match status" value="1"/>
</dbReference>
<dbReference type="InterPro" id="IPR035901">
    <property type="entry name" value="GIY-YIG_endonuc_sf"/>
</dbReference>
<organism evidence="4 5">
    <name type="scientific">Fulvivirga sedimenti</name>
    <dbReference type="NCBI Taxonomy" id="2879465"/>
    <lineage>
        <taxon>Bacteria</taxon>
        <taxon>Pseudomonadati</taxon>
        <taxon>Bacteroidota</taxon>
        <taxon>Cytophagia</taxon>
        <taxon>Cytophagales</taxon>
        <taxon>Fulvivirgaceae</taxon>
        <taxon>Fulvivirga</taxon>
    </lineage>
</organism>
<evidence type="ECO:0000313" key="4">
    <source>
        <dbReference type="EMBL" id="MCA6079249.1"/>
    </source>
</evidence>
<dbReference type="Gene3D" id="3.30.420.10">
    <property type="entry name" value="Ribonuclease H-like superfamily/Ribonuclease H"/>
    <property type="match status" value="1"/>
</dbReference>
<dbReference type="CDD" id="cd06127">
    <property type="entry name" value="DEDDh"/>
    <property type="match status" value="1"/>
</dbReference>
<gene>
    <name evidence="4" type="ORF">LDX50_30550</name>
</gene>
<dbReference type="SUPFAM" id="SSF53098">
    <property type="entry name" value="Ribonuclease H-like"/>
    <property type="match status" value="1"/>
</dbReference>
<dbReference type="Pfam" id="PF01541">
    <property type="entry name" value="GIY-YIG"/>
    <property type="match status" value="1"/>
</dbReference>
<dbReference type="SMART" id="SM00465">
    <property type="entry name" value="GIYc"/>
    <property type="match status" value="1"/>
</dbReference>
<dbReference type="Pfam" id="PF00929">
    <property type="entry name" value="RNase_T"/>
    <property type="match status" value="1"/>
</dbReference>
<dbReference type="PROSITE" id="PS50164">
    <property type="entry name" value="GIY_YIG"/>
    <property type="match status" value="1"/>
</dbReference>
<dbReference type="InterPro" id="IPR006054">
    <property type="entry name" value="DnaQ"/>
</dbReference>
<proteinExistence type="predicted"/>
<dbReference type="NCBIfam" id="TIGR00573">
    <property type="entry name" value="dnaq"/>
    <property type="match status" value="1"/>
</dbReference>
<dbReference type="EMBL" id="JAIXNE010000012">
    <property type="protein sequence ID" value="MCA6079249.1"/>
    <property type="molecule type" value="Genomic_DNA"/>
</dbReference>
<dbReference type="PANTHER" id="PTHR30231">
    <property type="entry name" value="DNA POLYMERASE III SUBUNIT EPSILON"/>
    <property type="match status" value="1"/>
</dbReference>
<keyword evidence="5" id="KW-1185">Reference proteome</keyword>
<dbReference type="InterPro" id="IPR000305">
    <property type="entry name" value="GIY-YIG_endonuc"/>
</dbReference>
<evidence type="ECO:0000256" key="2">
    <source>
        <dbReference type="ARBA" id="ARBA00026073"/>
    </source>
</evidence>
<dbReference type="GO" id="GO:0003677">
    <property type="term" value="F:DNA binding"/>
    <property type="evidence" value="ECO:0007669"/>
    <property type="project" value="InterPro"/>
</dbReference>
<dbReference type="InterPro" id="IPR036397">
    <property type="entry name" value="RNaseH_sf"/>
</dbReference>
<comment type="subunit">
    <text evidence="2">DNA polymerase III contains a core (composed of alpha, epsilon and theta chains) that associates with a tau subunit. This core dimerizes to form the POLIII' complex. PolIII' associates with the gamma complex (composed of gamma, delta, delta', psi and chi chains) and with the beta chain to form the complete DNA polymerase III complex.</text>
</comment>
<dbReference type="Gene3D" id="3.40.1440.10">
    <property type="entry name" value="GIY-YIG endonuclease"/>
    <property type="match status" value="1"/>
</dbReference>
<comment type="function">
    <text evidence="1">DNA polymerase III is a complex, multichain enzyme responsible for most of the replicative synthesis in bacteria. The epsilon subunit contain the editing function and is a proofreading 3'-5' exonuclease.</text>
</comment>
<dbReference type="SUPFAM" id="SSF82771">
    <property type="entry name" value="GIY-YIG endonuclease"/>
    <property type="match status" value="1"/>
</dbReference>
<dbReference type="InterPro" id="IPR047296">
    <property type="entry name" value="GIY-YIG_UvrC_Cho"/>
</dbReference>
<accession>A0A9X1L221</accession>
<dbReference type="RefSeq" id="WP_225700106.1">
    <property type="nucleotide sequence ID" value="NZ_JAIXNE010000012.1"/>
</dbReference>
<dbReference type="GO" id="GO:0006289">
    <property type="term" value="P:nucleotide-excision repair"/>
    <property type="evidence" value="ECO:0007669"/>
    <property type="project" value="InterPro"/>
</dbReference>
<feature type="domain" description="GIY-YIG" evidence="3">
    <location>
        <begin position="195"/>
        <end position="273"/>
    </location>
</feature>
<protein>
    <submittedName>
        <fullName evidence="4">GIY-YIG nuclease family protein</fullName>
    </submittedName>
</protein>
<dbReference type="GO" id="GO:0008408">
    <property type="term" value="F:3'-5' exonuclease activity"/>
    <property type="evidence" value="ECO:0007669"/>
    <property type="project" value="TreeGrafter"/>
</dbReference>
<comment type="caution">
    <text evidence="4">The sequence shown here is derived from an EMBL/GenBank/DDBJ whole genome shotgun (WGS) entry which is preliminary data.</text>
</comment>
<dbReference type="Proteomes" id="UP001139409">
    <property type="component" value="Unassembled WGS sequence"/>
</dbReference>
<dbReference type="GO" id="GO:0005829">
    <property type="term" value="C:cytosol"/>
    <property type="evidence" value="ECO:0007669"/>
    <property type="project" value="TreeGrafter"/>
</dbReference>
<dbReference type="GO" id="GO:0045004">
    <property type="term" value="P:DNA replication proofreading"/>
    <property type="evidence" value="ECO:0007669"/>
    <property type="project" value="TreeGrafter"/>
</dbReference>
<evidence type="ECO:0000259" key="3">
    <source>
        <dbReference type="PROSITE" id="PS50164"/>
    </source>
</evidence>
<dbReference type="InterPro" id="IPR012337">
    <property type="entry name" value="RNaseH-like_sf"/>
</dbReference>
<dbReference type="AlphaFoldDB" id="A0A9X1L221"/>
<evidence type="ECO:0000313" key="5">
    <source>
        <dbReference type="Proteomes" id="UP001139409"/>
    </source>
</evidence>
<dbReference type="InterPro" id="IPR013520">
    <property type="entry name" value="Ribonucl_H"/>
</dbReference>
<name>A0A9X1L221_9BACT</name>
<evidence type="ECO:0000256" key="1">
    <source>
        <dbReference type="ARBA" id="ARBA00025483"/>
    </source>
</evidence>